<dbReference type="Gene3D" id="3.40.50.10540">
    <property type="entry name" value="Crotonobetainyl-coa:carnitine coa-transferase, domain 1"/>
    <property type="match status" value="1"/>
</dbReference>
<dbReference type="Gene3D" id="3.30.1540.10">
    <property type="entry name" value="formyl-coa transferase, domain 3"/>
    <property type="match status" value="1"/>
</dbReference>
<dbReference type="InterPro" id="IPR003673">
    <property type="entry name" value="CoA-Trfase_fam_III"/>
</dbReference>
<keyword evidence="1" id="KW-0808">Transferase</keyword>
<dbReference type="PANTHER" id="PTHR48207:SF3">
    <property type="entry name" value="SUCCINATE--HYDROXYMETHYLGLUTARATE COA-TRANSFERASE"/>
    <property type="match status" value="1"/>
</dbReference>
<dbReference type="InterPro" id="IPR050483">
    <property type="entry name" value="CoA-transferase_III_domain"/>
</dbReference>
<dbReference type="Pfam" id="PF02515">
    <property type="entry name" value="CoA_transf_3"/>
    <property type="match status" value="1"/>
</dbReference>
<dbReference type="InterPro" id="IPR023606">
    <property type="entry name" value="CoA-Trfase_III_dom_1_sf"/>
</dbReference>
<dbReference type="EMBL" id="DPIY01000011">
    <property type="protein sequence ID" value="HCT58547.1"/>
    <property type="molecule type" value="Genomic_DNA"/>
</dbReference>
<protein>
    <recommendedName>
        <fullName evidence="4">CoA transferase</fullName>
    </recommendedName>
</protein>
<sequence>MICEVDLHIMHRRGTRRCAPEIEQMRNNVRYIETSTDHIGGTIVSQNLKGIKVLDLSRVLAGPYCTMMLGDLGASIIKVERPNTGDDTRGWGPPFDQRGQSAYFLSANRNKFSLAADFRNAEDLALVQSLAAEADIIIENYLPGALARNGLDSDVLMAKNSRLIWCTISGFGPDSQRPGYDFVAQAESGWMAITGEPEGEPMKVGVALVDVLAGKDAAIGILAALAGRDAAERRGDVLPTPDRRVQVTLASSAVAALVNVAQNALVSGAPTRRWGNAHPNLVPYQLFHATDRPLVIAVGNDAQWTQAALALGLDDLAGDAALSTNAGRLTHRELVVGRIAQRVREAPAQQWIDRLDAVGVPCGLVRSVQEALHDVTGSARTGVSPILNGRVRFEPPLLDEHGVTIREKQWSSFDLVPIPE</sequence>
<accession>A0A3D4VDX2</accession>
<organism evidence="2 3">
    <name type="scientific">Gemmatimonas aurantiaca</name>
    <dbReference type="NCBI Taxonomy" id="173480"/>
    <lineage>
        <taxon>Bacteria</taxon>
        <taxon>Pseudomonadati</taxon>
        <taxon>Gemmatimonadota</taxon>
        <taxon>Gemmatimonadia</taxon>
        <taxon>Gemmatimonadales</taxon>
        <taxon>Gemmatimonadaceae</taxon>
        <taxon>Gemmatimonas</taxon>
    </lineage>
</organism>
<proteinExistence type="predicted"/>
<dbReference type="InterPro" id="IPR044855">
    <property type="entry name" value="CoA-Trfase_III_dom3_sf"/>
</dbReference>
<evidence type="ECO:0000256" key="1">
    <source>
        <dbReference type="ARBA" id="ARBA00022679"/>
    </source>
</evidence>
<dbReference type="GO" id="GO:0008410">
    <property type="term" value="F:CoA-transferase activity"/>
    <property type="evidence" value="ECO:0007669"/>
    <property type="project" value="TreeGrafter"/>
</dbReference>
<evidence type="ECO:0000313" key="3">
    <source>
        <dbReference type="Proteomes" id="UP000264071"/>
    </source>
</evidence>
<dbReference type="SUPFAM" id="SSF89796">
    <property type="entry name" value="CoA-transferase family III (CaiB/BaiF)"/>
    <property type="match status" value="1"/>
</dbReference>
<evidence type="ECO:0008006" key="4">
    <source>
        <dbReference type="Google" id="ProtNLM"/>
    </source>
</evidence>
<dbReference type="AlphaFoldDB" id="A0A3D4VDX2"/>
<evidence type="ECO:0000313" key="2">
    <source>
        <dbReference type="EMBL" id="HCT58547.1"/>
    </source>
</evidence>
<comment type="caution">
    <text evidence="2">The sequence shown here is derived from an EMBL/GenBank/DDBJ whole genome shotgun (WGS) entry which is preliminary data.</text>
</comment>
<reference evidence="2 3" key="1">
    <citation type="journal article" date="2018" name="Nat. Biotechnol.">
        <title>A standardized bacterial taxonomy based on genome phylogeny substantially revises the tree of life.</title>
        <authorList>
            <person name="Parks D.H."/>
            <person name="Chuvochina M."/>
            <person name="Waite D.W."/>
            <person name="Rinke C."/>
            <person name="Skarshewski A."/>
            <person name="Chaumeil P.A."/>
            <person name="Hugenholtz P."/>
        </authorList>
    </citation>
    <scope>NUCLEOTIDE SEQUENCE [LARGE SCALE GENOMIC DNA]</scope>
    <source>
        <strain evidence="2">UBA8844</strain>
    </source>
</reference>
<name>A0A3D4VDX2_9BACT</name>
<dbReference type="PANTHER" id="PTHR48207">
    <property type="entry name" value="SUCCINATE--HYDROXYMETHYLGLUTARATE COA-TRANSFERASE"/>
    <property type="match status" value="1"/>
</dbReference>
<gene>
    <name evidence="2" type="ORF">DGD08_15185</name>
</gene>
<dbReference type="Proteomes" id="UP000264071">
    <property type="component" value="Unassembled WGS sequence"/>
</dbReference>